<dbReference type="SMART" id="SM00648">
    <property type="entry name" value="SWAP"/>
    <property type="match status" value="1"/>
</dbReference>
<reference evidence="7" key="1">
    <citation type="journal article" date="2023" name="G3 (Bethesda)">
        <title>A reference genome for the long-term kleptoplast-retaining sea slug Elysia crispata morphotype clarki.</title>
        <authorList>
            <person name="Eastman K.E."/>
            <person name="Pendleton A.L."/>
            <person name="Shaikh M.A."/>
            <person name="Suttiyut T."/>
            <person name="Ogas R."/>
            <person name="Tomko P."/>
            <person name="Gavelis G."/>
            <person name="Widhalm J.R."/>
            <person name="Wisecaver J.H."/>
        </authorList>
    </citation>
    <scope>NUCLEOTIDE SEQUENCE</scope>
    <source>
        <strain evidence="7">ECLA1</strain>
    </source>
</reference>
<dbReference type="PROSITE" id="PS50102">
    <property type="entry name" value="RRM"/>
    <property type="match status" value="1"/>
</dbReference>
<feature type="region of interest" description="Disordered" evidence="3">
    <location>
        <begin position="784"/>
        <end position="809"/>
    </location>
</feature>
<dbReference type="GO" id="GO:0006396">
    <property type="term" value="P:RNA processing"/>
    <property type="evidence" value="ECO:0007669"/>
    <property type="project" value="InterPro"/>
</dbReference>
<dbReference type="InterPro" id="IPR051485">
    <property type="entry name" value="SR-CTD_assoc_factor"/>
</dbReference>
<feature type="compositionally biased region" description="Gly residues" evidence="3">
    <location>
        <begin position="271"/>
        <end position="283"/>
    </location>
</feature>
<dbReference type="SMART" id="SM00360">
    <property type="entry name" value="RRM"/>
    <property type="match status" value="1"/>
</dbReference>
<feature type="region of interest" description="Disordered" evidence="3">
    <location>
        <begin position="838"/>
        <end position="898"/>
    </location>
</feature>
<feature type="compositionally biased region" description="Basic residues" evidence="3">
    <location>
        <begin position="1003"/>
        <end position="1033"/>
    </location>
</feature>
<dbReference type="SUPFAM" id="SSF48464">
    <property type="entry name" value="ENTH/VHS domain"/>
    <property type="match status" value="1"/>
</dbReference>
<dbReference type="GO" id="GO:0003723">
    <property type="term" value="F:RNA binding"/>
    <property type="evidence" value="ECO:0007669"/>
    <property type="project" value="UniProtKB-UniRule"/>
</dbReference>
<dbReference type="GO" id="GO:0005634">
    <property type="term" value="C:nucleus"/>
    <property type="evidence" value="ECO:0007669"/>
    <property type="project" value="TreeGrafter"/>
</dbReference>
<dbReference type="SMART" id="SM00582">
    <property type="entry name" value="RPR"/>
    <property type="match status" value="1"/>
</dbReference>
<dbReference type="Gene3D" id="1.10.10.790">
    <property type="entry name" value="Surp module"/>
    <property type="match status" value="1"/>
</dbReference>
<dbReference type="InterPro" id="IPR035009">
    <property type="entry name" value="SR140_RRM"/>
</dbReference>
<dbReference type="Pfam" id="PF08312">
    <property type="entry name" value="cwf21"/>
    <property type="match status" value="1"/>
</dbReference>
<gene>
    <name evidence="7" type="ORF">RRG08_012595</name>
</gene>
<dbReference type="CDD" id="cd12223">
    <property type="entry name" value="RRM_SR140"/>
    <property type="match status" value="1"/>
</dbReference>
<evidence type="ECO:0000313" key="7">
    <source>
        <dbReference type="EMBL" id="KAK3788421.1"/>
    </source>
</evidence>
<dbReference type="Pfam" id="PF00076">
    <property type="entry name" value="RRM_1"/>
    <property type="match status" value="1"/>
</dbReference>
<feature type="region of interest" description="Disordered" evidence="3">
    <location>
        <begin position="191"/>
        <end position="214"/>
    </location>
</feature>
<feature type="region of interest" description="Disordered" evidence="3">
    <location>
        <begin position="926"/>
        <end position="1051"/>
    </location>
</feature>
<keyword evidence="8" id="KW-1185">Reference proteome</keyword>
<dbReference type="InterPro" id="IPR047488">
    <property type="entry name" value="SR140_cwf21"/>
</dbReference>
<proteinExistence type="predicted"/>
<evidence type="ECO:0000313" key="8">
    <source>
        <dbReference type="Proteomes" id="UP001283361"/>
    </source>
</evidence>
<sequence length="1051" mass="118613">MMRNVVSCMNDYTSSKQEALRNSAFTASVTDLLYQEAGRFSEIKLASLKGNNSNNISTLKLFKRVVHSFVRHSFNSHVIVINMADPASRDSRKKGLLESKLRAFDIGNMSLGTKTLSKREQEEMKRKLDEQATAEVYEEFVASFEETNKLNKAWVKGGVVNADKKTEQKGSRLYKPTSKLAQLASTFSSVKDVKKEPERKEEKPKLNFGKKKEEKKKSNLELFKEELKSIQEQREERHALKRARGETIGPEDADLLIPPSLRGDPYENDHGGGVGGGGGGGGSFPRGGSGFGYVYGMGDNDETTTNIYVGNINPKMAEKELCEIFGKYGPLASVKIMWPRTEEERSRGKNCGFVAFMNRKDGERAMNALKGKEVNGFEMKLGWGKAVPIPPHPIYIPPALAELTQPPPPSGLPFNAQIKRKRERGGRSGGGEAEGTGQTHVIPENPEEMEKTLANAVVKVVIPTERQLLALIHRMVEFVVREGPMFEAMIMNRELNNPFFRFLFDNKSPAHTYYRWKLFSVLNGDTASKWRTEEFRMFKGGSIWRPPPINPFTQGMPEDLVNREANVEFEVILRKGKLTNSQRDRLEDMLRELTPEKNKIADGMVWCLDHAEAAEEIVECISESLSILQTPIPKKIARLYLVSDILFNSSAKVPNASFFRKYFQGKLKEIFKDINQTYDKIEGRLKAEQFKLKVMNCFRAWEEWAVYPNDFLITLQNIFLGLVTALKEEEVEDEVAEAAAADVDGAPLLEDVDGLPLAEAGPGENKSAAVDSADVDGVELKEELDGAPLQETDIDGEPLQPTKPAAQQPAFIRSKWEQVDETELQAQAMTTSKWEMLEAEEETPADEGVEPTDEAEDIDGLPIEDLRGKSNPQSDDNSDNDNDNVSDPGSLHLSVREDFSQSLKLHQMSEERRQKLREIELKVVKYQDELEGGKRSRKSGLTMQEQIEHYRRKLHHKLLDQMVDSPQSDRDRSDAGLKRRARSRSISPGRGGRSGSRGSDTPKRKKKDKDKSPRRSRRSSRSRSRSRSPRRMSSHTPPRDRKKHKSRKHRS</sequence>
<feature type="domain" description="RRM" evidence="4">
    <location>
        <begin position="305"/>
        <end position="386"/>
    </location>
</feature>
<dbReference type="AlphaFoldDB" id="A0AAE1AJL3"/>
<dbReference type="InterPro" id="IPR000504">
    <property type="entry name" value="RRM_dom"/>
</dbReference>
<dbReference type="Proteomes" id="UP001283361">
    <property type="component" value="Unassembled WGS sequence"/>
</dbReference>
<dbReference type="PROSITE" id="PS50128">
    <property type="entry name" value="SURP"/>
    <property type="match status" value="1"/>
</dbReference>
<evidence type="ECO:0000256" key="1">
    <source>
        <dbReference type="ARBA" id="ARBA00022884"/>
    </source>
</evidence>
<dbReference type="SUPFAM" id="SSF54928">
    <property type="entry name" value="RNA-binding domain, RBD"/>
    <property type="match status" value="1"/>
</dbReference>
<dbReference type="PANTHER" id="PTHR23140:SF0">
    <property type="entry name" value="U2 SNRNP-ASSOCIATED SURP MOTIF-CONTAINING PROTEIN"/>
    <property type="match status" value="1"/>
</dbReference>
<accession>A0AAE1AJL3</accession>
<feature type="domain" description="CID" evidence="6">
    <location>
        <begin position="578"/>
        <end position="723"/>
    </location>
</feature>
<dbReference type="InterPro" id="IPR008942">
    <property type="entry name" value="ENTH_VHS"/>
</dbReference>
<dbReference type="SUPFAM" id="SSF109905">
    <property type="entry name" value="Surp module (SWAP domain)"/>
    <property type="match status" value="1"/>
</dbReference>
<evidence type="ECO:0000259" key="5">
    <source>
        <dbReference type="PROSITE" id="PS50128"/>
    </source>
</evidence>
<dbReference type="InterPro" id="IPR012677">
    <property type="entry name" value="Nucleotide-bd_a/b_plait_sf"/>
</dbReference>
<dbReference type="InterPro" id="IPR013170">
    <property type="entry name" value="mRNA_splic_Cwf21_dom"/>
</dbReference>
<dbReference type="PANTHER" id="PTHR23140">
    <property type="entry name" value="RNA PROCESSING PROTEIN LD23810P"/>
    <property type="match status" value="1"/>
</dbReference>
<dbReference type="SMART" id="SM01115">
    <property type="entry name" value="cwf21"/>
    <property type="match status" value="1"/>
</dbReference>
<evidence type="ECO:0000256" key="3">
    <source>
        <dbReference type="SAM" id="MobiDB-lite"/>
    </source>
</evidence>
<dbReference type="CDD" id="cd21370">
    <property type="entry name" value="cwf21_SR140"/>
    <property type="match status" value="1"/>
</dbReference>
<dbReference type="Gene3D" id="6.10.140.420">
    <property type="match status" value="1"/>
</dbReference>
<feature type="compositionally biased region" description="Basic residues" evidence="3">
    <location>
        <begin position="1040"/>
        <end position="1051"/>
    </location>
</feature>
<dbReference type="InterPro" id="IPR006569">
    <property type="entry name" value="CID_dom"/>
</dbReference>
<feature type="domain" description="SURP motif" evidence="5">
    <location>
        <begin position="471"/>
        <end position="514"/>
    </location>
</feature>
<dbReference type="Pfam" id="PF04818">
    <property type="entry name" value="CID"/>
    <property type="match status" value="1"/>
</dbReference>
<evidence type="ECO:0000256" key="2">
    <source>
        <dbReference type="PROSITE-ProRule" id="PRU00176"/>
    </source>
</evidence>
<feature type="region of interest" description="Disordered" evidence="3">
    <location>
        <begin position="421"/>
        <end position="440"/>
    </location>
</feature>
<dbReference type="PROSITE" id="PS51391">
    <property type="entry name" value="CID"/>
    <property type="match status" value="1"/>
</dbReference>
<dbReference type="EMBL" id="JAWDGP010001763">
    <property type="protein sequence ID" value="KAK3788421.1"/>
    <property type="molecule type" value="Genomic_DNA"/>
</dbReference>
<dbReference type="Gene3D" id="3.30.70.330">
    <property type="match status" value="1"/>
</dbReference>
<evidence type="ECO:0000259" key="4">
    <source>
        <dbReference type="PROSITE" id="PS50102"/>
    </source>
</evidence>
<dbReference type="InterPro" id="IPR035967">
    <property type="entry name" value="SWAP/Surp_sf"/>
</dbReference>
<keyword evidence="1 2" id="KW-0694">RNA-binding</keyword>
<feature type="region of interest" description="Disordered" evidence="3">
    <location>
        <begin position="236"/>
        <end position="283"/>
    </location>
</feature>
<evidence type="ECO:0008006" key="9">
    <source>
        <dbReference type="Google" id="ProtNLM"/>
    </source>
</evidence>
<feature type="compositionally biased region" description="Basic and acidic residues" evidence="3">
    <location>
        <begin position="967"/>
        <end position="977"/>
    </location>
</feature>
<dbReference type="Pfam" id="PF01805">
    <property type="entry name" value="Surp"/>
    <property type="match status" value="1"/>
</dbReference>
<name>A0AAE1AJL3_9GAST</name>
<dbReference type="InterPro" id="IPR000061">
    <property type="entry name" value="Surp"/>
</dbReference>
<organism evidence="7 8">
    <name type="scientific">Elysia crispata</name>
    <name type="common">lettuce slug</name>
    <dbReference type="NCBI Taxonomy" id="231223"/>
    <lineage>
        <taxon>Eukaryota</taxon>
        <taxon>Metazoa</taxon>
        <taxon>Spiralia</taxon>
        <taxon>Lophotrochozoa</taxon>
        <taxon>Mollusca</taxon>
        <taxon>Gastropoda</taxon>
        <taxon>Heterobranchia</taxon>
        <taxon>Euthyneura</taxon>
        <taxon>Panpulmonata</taxon>
        <taxon>Sacoglossa</taxon>
        <taxon>Placobranchoidea</taxon>
        <taxon>Plakobranchidae</taxon>
        <taxon>Elysia</taxon>
    </lineage>
</organism>
<feature type="compositionally biased region" description="Acidic residues" evidence="3">
    <location>
        <begin position="838"/>
        <end position="859"/>
    </location>
</feature>
<evidence type="ECO:0000259" key="6">
    <source>
        <dbReference type="PROSITE" id="PS51391"/>
    </source>
</evidence>
<comment type="caution">
    <text evidence="7">The sequence shown here is derived from an EMBL/GenBank/DDBJ whole genome shotgun (WGS) entry which is preliminary data.</text>
</comment>
<dbReference type="InterPro" id="IPR035979">
    <property type="entry name" value="RBD_domain_sf"/>
</dbReference>
<protein>
    <recommendedName>
        <fullName evidence="9">U2 snRNP-associated SURP motif-containing protein</fullName>
    </recommendedName>
</protein>
<dbReference type="Gene3D" id="1.25.40.90">
    <property type="match status" value="1"/>
</dbReference>